<keyword evidence="7 8" id="KW-0472">Membrane</keyword>
<organism evidence="9 10">
    <name type="scientific">Thermobispora bispora (strain ATCC 19993 / DSM 43833 / CBS 139.67 / JCM 10125 / KCTC 9307 / NBRC 14880 / R51)</name>
    <dbReference type="NCBI Taxonomy" id="469371"/>
    <lineage>
        <taxon>Bacteria</taxon>
        <taxon>Bacillati</taxon>
        <taxon>Actinomycetota</taxon>
        <taxon>Actinomycetes</taxon>
        <taxon>Streptosporangiales</taxon>
        <taxon>Streptosporangiaceae</taxon>
        <taxon>Thermobispora</taxon>
    </lineage>
</organism>
<dbReference type="AlphaFoldDB" id="D6Y3B0"/>
<dbReference type="InterPro" id="IPR002781">
    <property type="entry name" value="TM_pro_TauE-like"/>
</dbReference>
<dbReference type="Pfam" id="PF01925">
    <property type="entry name" value="TauE"/>
    <property type="match status" value="1"/>
</dbReference>
<dbReference type="STRING" id="469371.Tbis_2275"/>
<comment type="similarity">
    <text evidence="2 8">Belongs to the 4-toluene sulfonate uptake permease (TSUP) (TC 2.A.102) family.</text>
</comment>
<evidence type="ECO:0000256" key="8">
    <source>
        <dbReference type="RuleBase" id="RU363041"/>
    </source>
</evidence>
<keyword evidence="3" id="KW-0813">Transport</keyword>
<dbReference type="EMBL" id="CP001874">
    <property type="protein sequence ID" value="ADG88985.1"/>
    <property type="molecule type" value="Genomic_DNA"/>
</dbReference>
<dbReference type="HOGENOM" id="CLU_054750_2_0_11"/>
<evidence type="ECO:0000256" key="1">
    <source>
        <dbReference type="ARBA" id="ARBA00004651"/>
    </source>
</evidence>
<name>D6Y3B0_THEBD</name>
<dbReference type="eggNOG" id="COG0730">
    <property type="taxonomic scope" value="Bacteria"/>
</dbReference>
<feature type="transmembrane region" description="Helical" evidence="8">
    <location>
        <begin position="184"/>
        <end position="202"/>
    </location>
</feature>
<keyword evidence="6 8" id="KW-1133">Transmembrane helix</keyword>
<evidence type="ECO:0000256" key="7">
    <source>
        <dbReference type="ARBA" id="ARBA00023136"/>
    </source>
</evidence>
<evidence type="ECO:0000313" key="10">
    <source>
        <dbReference type="Proteomes" id="UP000006640"/>
    </source>
</evidence>
<dbReference type="PANTHER" id="PTHR30269">
    <property type="entry name" value="TRANSMEMBRANE PROTEIN YFCA"/>
    <property type="match status" value="1"/>
</dbReference>
<keyword evidence="10" id="KW-1185">Reference proteome</keyword>
<feature type="transmembrane region" description="Helical" evidence="8">
    <location>
        <begin position="126"/>
        <end position="147"/>
    </location>
</feature>
<dbReference type="OrthoDB" id="5472127at2"/>
<keyword evidence="4 8" id="KW-1003">Cell membrane</keyword>
<gene>
    <name evidence="9" type="ordered locus">Tbis_2275</name>
</gene>
<evidence type="ECO:0000256" key="5">
    <source>
        <dbReference type="ARBA" id="ARBA00022692"/>
    </source>
</evidence>
<proteinExistence type="inferred from homology"/>
<protein>
    <recommendedName>
        <fullName evidence="8">Probable membrane transporter protein</fullName>
    </recommendedName>
</protein>
<evidence type="ECO:0000256" key="3">
    <source>
        <dbReference type="ARBA" id="ARBA00022448"/>
    </source>
</evidence>
<evidence type="ECO:0000256" key="6">
    <source>
        <dbReference type="ARBA" id="ARBA00022989"/>
    </source>
</evidence>
<evidence type="ECO:0000256" key="4">
    <source>
        <dbReference type="ARBA" id="ARBA00022475"/>
    </source>
</evidence>
<feature type="transmembrane region" description="Helical" evidence="8">
    <location>
        <begin position="159"/>
        <end position="178"/>
    </location>
</feature>
<sequence length="235" mass="23942">MPLLLCGLAVFAGAVVQGGVGFGLGIVCSPIIAMLLPGTVPGAVQVVNASLPVLTLAAEWRRVDWRGVGYALIGRLPGSLLGGLVVVYVSTRTLGLLVAVMVMVAVVLTARSVAVPRTGGTLTAAGFLSGVTGTATGIGGPPIALVYQNAQGAQIRATLAMFFLLSTLQSLVILAVVGKLPPDVLGTGLALVPFVFLGFLASRPLRRRLQGRRVRIAVLSVATLAACALLVQSLV</sequence>
<reference evidence="9 10" key="1">
    <citation type="submission" date="2010-01" db="EMBL/GenBank/DDBJ databases">
        <title>The complete genome of Thermobispora bispora DSM 43833.</title>
        <authorList>
            <consortium name="US DOE Joint Genome Institute (JGI-PGF)"/>
            <person name="Lucas S."/>
            <person name="Copeland A."/>
            <person name="Lapidus A."/>
            <person name="Glavina del Rio T."/>
            <person name="Dalin E."/>
            <person name="Tice H."/>
            <person name="Bruce D."/>
            <person name="Goodwin L."/>
            <person name="Pitluck S."/>
            <person name="Kyrpides N."/>
            <person name="Mavromatis K."/>
            <person name="Ivanova N."/>
            <person name="Mikhailova N."/>
            <person name="Chertkov O."/>
            <person name="Brettin T."/>
            <person name="Detter J.C."/>
            <person name="Han C."/>
            <person name="Larimer F."/>
            <person name="Land M."/>
            <person name="Hauser L."/>
            <person name="Markowitz V."/>
            <person name="Cheng J.-F."/>
            <person name="Hugenholtz P."/>
            <person name="Woyke T."/>
            <person name="Wu D."/>
            <person name="Jando M."/>
            <person name="Schneider S."/>
            <person name="Klenk H.-P."/>
            <person name="Eisen J.A."/>
        </authorList>
    </citation>
    <scope>NUCLEOTIDE SEQUENCE [LARGE SCALE GENOMIC DNA]</scope>
    <source>
        <strain evidence="10">ATCC 19993 / DSM 43833 / CBS 139.67 / JCM 10125 / KCTC 9307 / NBRC 14880 / R51</strain>
    </source>
</reference>
<accession>D6Y3B0</accession>
<comment type="subcellular location">
    <subcellularLocation>
        <location evidence="1 8">Cell membrane</location>
        <topology evidence="1 8">Multi-pass membrane protein</topology>
    </subcellularLocation>
</comment>
<feature type="transmembrane region" description="Helical" evidence="8">
    <location>
        <begin position="68"/>
        <end position="89"/>
    </location>
</feature>
<dbReference type="Proteomes" id="UP000006640">
    <property type="component" value="Chromosome"/>
</dbReference>
<dbReference type="InterPro" id="IPR052017">
    <property type="entry name" value="TSUP"/>
</dbReference>
<evidence type="ECO:0000256" key="2">
    <source>
        <dbReference type="ARBA" id="ARBA00009142"/>
    </source>
</evidence>
<keyword evidence="5 8" id="KW-0812">Transmembrane</keyword>
<evidence type="ECO:0000313" key="9">
    <source>
        <dbReference type="EMBL" id="ADG88985.1"/>
    </source>
</evidence>
<dbReference type="GO" id="GO:0005886">
    <property type="term" value="C:plasma membrane"/>
    <property type="evidence" value="ECO:0007669"/>
    <property type="project" value="UniProtKB-SubCell"/>
</dbReference>
<feature type="transmembrane region" description="Helical" evidence="8">
    <location>
        <begin position="214"/>
        <end position="234"/>
    </location>
</feature>
<dbReference type="KEGG" id="tbi:Tbis_2275"/>
<feature type="transmembrane region" description="Helical" evidence="8">
    <location>
        <begin position="96"/>
        <end position="114"/>
    </location>
</feature>
<dbReference type="PANTHER" id="PTHR30269:SF37">
    <property type="entry name" value="MEMBRANE TRANSPORTER PROTEIN"/>
    <property type="match status" value="1"/>
</dbReference>